<keyword evidence="6 9" id="KW-0539">Nucleus</keyword>
<evidence type="ECO:0000259" key="11">
    <source>
        <dbReference type="Pfam" id="PF07962"/>
    </source>
</evidence>
<evidence type="ECO:0000256" key="7">
    <source>
        <dbReference type="ARBA" id="ARBA00023306"/>
    </source>
</evidence>
<evidence type="ECO:0000256" key="9">
    <source>
        <dbReference type="RuleBase" id="RU366049"/>
    </source>
</evidence>
<feature type="compositionally biased region" description="Acidic residues" evidence="10">
    <location>
        <begin position="217"/>
        <end position="233"/>
    </location>
</feature>
<keyword evidence="7 9" id="KW-0131">Cell cycle</keyword>
<dbReference type="GO" id="GO:0031298">
    <property type="term" value="C:replication fork protection complex"/>
    <property type="evidence" value="ECO:0007669"/>
    <property type="project" value="TreeGrafter"/>
</dbReference>
<organism evidence="12 13">
    <name type="scientific">Penicillium citrinum</name>
    <dbReference type="NCBI Taxonomy" id="5077"/>
    <lineage>
        <taxon>Eukaryota</taxon>
        <taxon>Fungi</taxon>
        <taxon>Dikarya</taxon>
        <taxon>Ascomycota</taxon>
        <taxon>Pezizomycotina</taxon>
        <taxon>Eurotiomycetes</taxon>
        <taxon>Eurotiomycetidae</taxon>
        <taxon>Eurotiales</taxon>
        <taxon>Aspergillaceae</taxon>
        <taxon>Penicillium</taxon>
    </lineage>
</organism>
<dbReference type="GeneID" id="81387052"/>
<evidence type="ECO:0000256" key="4">
    <source>
        <dbReference type="ARBA" id="ARBA00022763"/>
    </source>
</evidence>
<feature type="compositionally biased region" description="Polar residues" evidence="10">
    <location>
        <begin position="171"/>
        <end position="187"/>
    </location>
</feature>
<accession>A0A9W9NMI4</accession>
<dbReference type="GO" id="GO:0043111">
    <property type="term" value="P:replication fork arrest"/>
    <property type="evidence" value="ECO:0007669"/>
    <property type="project" value="TreeGrafter"/>
</dbReference>
<gene>
    <name evidence="12" type="ORF">N7469_008967</name>
</gene>
<evidence type="ECO:0000256" key="2">
    <source>
        <dbReference type="ARBA" id="ARBA00006075"/>
    </source>
</evidence>
<evidence type="ECO:0000256" key="3">
    <source>
        <dbReference type="ARBA" id="ARBA00011217"/>
    </source>
</evidence>
<keyword evidence="4 9" id="KW-0227">DNA damage</keyword>
<evidence type="ECO:0000256" key="5">
    <source>
        <dbReference type="ARBA" id="ARBA00022880"/>
    </source>
</evidence>
<dbReference type="InterPro" id="IPR040038">
    <property type="entry name" value="TIPIN/Csm3/Swi3"/>
</dbReference>
<sequence>MTVSPERAGSPTNLDELFDYDVGLEDIFGNNNSNADQTKSKPQTGDPTSLGLDEEVKVTKKRQPVAKLDENRLLSQAGIPKLRKAAKQKLRFKGKGHEFSDAARLLNFYQLWLDDLFPRAKFADGLSMIEKLGHTKRIQTMRREWIEEEKPKLYTEPEAEATIDSIELPTRLSSNQNGPTNGQTEGQADSADDPEQLFMPDPEGSAQQPVTASHPEPDDDDLEDLLREQEEEMTGFQQHTSEAHKNNLGPRDDFDAEYEAMNEMGL</sequence>
<feature type="region of interest" description="Disordered" evidence="10">
    <location>
        <begin position="29"/>
        <end position="55"/>
    </location>
</feature>
<evidence type="ECO:0000256" key="10">
    <source>
        <dbReference type="SAM" id="MobiDB-lite"/>
    </source>
</evidence>
<comment type="caution">
    <text evidence="12">The sequence shown here is derived from an EMBL/GenBank/DDBJ whole genome shotgun (WGS) entry which is preliminary data.</text>
</comment>
<feature type="region of interest" description="Disordered" evidence="10">
    <location>
        <begin position="152"/>
        <end position="266"/>
    </location>
</feature>
<evidence type="ECO:0000256" key="1">
    <source>
        <dbReference type="ARBA" id="ARBA00004123"/>
    </source>
</evidence>
<dbReference type="EMBL" id="JAPQKT010000008">
    <property type="protein sequence ID" value="KAJ5222727.1"/>
    <property type="molecule type" value="Genomic_DNA"/>
</dbReference>
<reference evidence="12" key="1">
    <citation type="submission" date="2022-11" db="EMBL/GenBank/DDBJ databases">
        <authorList>
            <person name="Petersen C."/>
        </authorList>
    </citation>
    <scope>NUCLEOTIDE SEQUENCE</scope>
    <source>
        <strain evidence="12">IBT 23319</strain>
    </source>
</reference>
<dbReference type="OrthoDB" id="437078at2759"/>
<reference evidence="12" key="2">
    <citation type="journal article" date="2023" name="IMA Fungus">
        <title>Comparative genomic study of the Penicillium genus elucidates a diverse pangenome and 15 lateral gene transfer events.</title>
        <authorList>
            <person name="Petersen C."/>
            <person name="Sorensen T."/>
            <person name="Nielsen M.R."/>
            <person name="Sondergaard T.E."/>
            <person name="Sorensen J.L."/>
            <person name="Fitzpatrick D.A."/>
            <person name="Frisvad J.C."/>
            <person name="Nielsen K.L."/>
        </authorList>
    </citation>
    <scope>NUCLEOTIDE SEQUENCE</scope>
    <source>
        <strain evidence="12">IBT 23319</strain>
    </source>
</reference>
<evidence type="ECO:0000256" key="6">
    <source>
        <dbReference type="ARBA" id="ARBA00023242"/>
    </source>
</evidence>
<dbReference type="GO" id="GO:0006974">
    <property type="term" value="P:DNA damage response"/>
    <property type="evidence" value="ECO:0007669"/>
    <property type="project" value="UniProtKB-KW"/>
</dbReference>
<dbReference type="GO" id="GO:0003677">
    <property type="term" value="F:DNA binding"/>
    <property type="evidence" value="ECO:0007669"/>
    <property type="project" value="TreeGrafter"/>
</dbReference>
<evidence type="ECO:0000256" key="8">
    <source>
        <dbReference type="ARBA" id="ARBA00025496"/>
    </source>
</evidence>
<keyword evidence="13" id="KW-1185">Reference proteome</keyword>
<dbReference type="GO" id="GO:0000076">
    <property type="term" value="P:DNA replication checkpoint signaling"/>
    <property type="evidence" value="ECO:0007669"/>
    <property type="project" value="UniProtKB-UniRule"/>
</dbReference>
<evidence type="ECO:0000313" key="12">
    <source>
        <dbReference type="EMBL" id="KAJ5222727.1"/>
    </source>
</evidence>
<dbReference type="AlphaFoldDB" id="A0A9W9NMI4"/>
<dbReference type="Pfam" id="PF07962">
    <property type="entry name" value="Swi3"/>
    <property type="match status" value="1"/>
</dbReference>
<dbReference type="GO" id="GO:0031297">
    <property type="term" value="P:replication fork processing"/>
    <property type="evidence" value="ECO:0007669"/>
    <property type="project" value="UniProtKB-UniRule"/>
</dbReference>
<name>A0A9W9NMI4_PENCI</name>
<feature type="compositionally biased region" description="Polar residues" evidence="10">
    <location>
        <begin position="29"/>
        <end position="47"/>
    </location>
</feature>
<comment type="similarity">
    <text evidence="2 9">Belongs to the CSM3 family.</text>
</comment>
<dbReference type="PANTHER" id="PTHR13220">
    <property type="entry name" value="TIMELESS INTERACTING-RELATED"/>
    <property type="match status" value="1"/>
</dbReference>
<comment type="function">
    <text evidence="9">Plays an important role in the control of DNA replication and the maintenance of replication fork stability.</text>
</comment>
<dbReference type="InterPro" id="IPR012923">
    <property type="entry name" value="Csm3"/>
</dbReference>
<dbReference type="PANTHER" id="PTHR13220:SF11">
    <property type="entry name" value="TIMELESS-INTERACTING PROTEIN"/>
    <property type="match status" value="1"/>
</dbReference>
<comment type="function">
    <text evidence="8">Forms a fork protection complex (FPC) with TOF1 and which is required for chromosome segregation during meiosis and DNA damage repair. FPC coordinates leading and lagging strand synthesis and moves with the replication fork. FPC stabilizes replication forks in a configuration that is recognized by replication checkpoint sensors.</text>
</comment>
<evidence type="ECO:0000313" key="13">
    <source>
        <dbReference type="Proteomes" id="UP001147733"/>
    </source>
</evidence>
<comment type="subcellular location">
    <subcellularLocation>
        <location evidence="1 9">Nucleus</location>
    </subcellularLocation>
</comment>
<protein>
    <recommendedName>
        <fullName evidence="9">Chromosome segregation in meiosis protein</fullName>
    </recommendedName>
</protein>
<comment type="subunit">
    <text evidence="3">Component of the fork protection complex (FPC) consisting of TOF1 and CSM3.</text>
</comment>
<feature type="compositionally biased region" description="Basic and acidic residues" evidence="10">
    <location>
        <begin position="241"/>
        <end position="253"/>
    </location>
</feature>
<dbReference type="RefSeq" id="XP_056497650.1">
    <property type="nucleotide sequence ID" value="XM_056647885.1"/>
</dbReference>
<keyword evidence="5" id="KW-0236">DNA replication inhibitor</keyword>
<proteinExistence type="inferred from homology"/>
<dbReference type="Proteomes" id="UP001147733">
    <property type="component" value="Unassembled WGS sequence"/>
</dbReference>
<feature type="domain" description="Chromosome segregation in meiosis protein 3" evidence="11">
    <location>
        <begin position="67"/>
        <end position="150"/>
    </location>
</feature>